<dbReference type="Gene3D" id="3.20.20.80">
    <property type="entry name" value="Glycosidases"/>
    <property type="match status" value="2"/>
</dbReference>
<proteinExistence type="inferred from homology"/>
<dbReference type="InterPro" id="IPR003385">
    <property type="entry name" value="Glyco_hydro_77"/>
</dbReference>
<dbReference type="GO" id="GO:0016787">
    <property type="term" value="F:hydrolase activity"/>
    <property type="evidence" value="ECO:0007669"/>
    <property type="project" value="UniProtKB-KW"/>
</dbReference>
<keyword evidence="12" id="KW-0378">Hydrolase</keyword>
<keyword evidence="7" id="KW-0808">Transferase</keyword>
<dbReference type="OrthoDB" id="6123450at2759"/>
<evidence type="ECO:0000313" key="12">
    <source>
        <dbReference type="EMBL" id="GIQ85481.1"/>
    </source>
</evidence>
<organism evidence="12 13">
    <name type="scientific">Kipferlia bialata</name>
    <dbReference type="NCBI Taxonomy" id="797122"/>
    <lineage>
        <taxon>Eukaryota</taxon>
        <taxon>Metamonada</taxon>
        <taxon>Carpediemonas-like organisms</taxon>
        <taxon>Kipferlia</taxon>
    </lineage>
</organism>
<dbReference type="AlphaFoldDB" id="A0A9K3GKC5"/>
<evidence type="ECO:0000256" key="1">
    <source>
        <dbReference type="ARBA" id="ARBA00000439"/>
    </source>
</evidence>
<dbReference type="SUPFAM" id="SSF49452">
    <property type="entry name" value="Starch-binding domain-like"/>
    <property type="match status" value="2"/>
</dbReference>
<keyword evidence="8" id="KW-0119">Carbohydrate metabolism</keyword>
<evidence type="ECO:0000256" key="7">
    <source>
        <dbReference type="ARBA" id="ARBA00022679"/>
    </source>
</evidence>
<dbReference type="PANTHER" id="PTHR32518:SF3">
    <property type="entry name" value="4-ALPHA-GLUCANOTRANSFERASE"/>
    <property type="match status" value="1"/>
</dbReference>
<gene>
    <name evidence="12" type="ORF">KIPB_007152</name>
</gene>
<feature type="domain" description="CBM20" evidence="11">
    <location>
        <begin position="45"/>
        <end position="144"/>
    </location>
</feature>
<name>A0A9K3GKC5_9EUKA</name>
<evidence type="ECO:0000259" key="11">
    <source>
        <dbReference type="PROSITE" id="PS51166"/>
    </source>
</evidence>
<dbReference type="GO" id="GO:0005975">
    <property type="term" value="P:carbohydrate metabolic process"/>
    <property type="evidence" value="ECO:0007669"/>
    <property type="project" value="InterPro"/>
</dbReference>
<sequence>MVPSVTSETVVVPKKAPNVVSEPAAMKEVKVEDVSVEIVTPDVVEVVVEKTRAIFSVSYDCQYGEDVYIVGDVAALGAGNSPVKMNFDGRKWKAARHIPTGVDVTYHYFVIRHGGHVEKEVGAEKVVNVPSGCGATQIHDEWQGTPTIANAVSDCAIFTDCIHARQAKKPLVAPSQPPSRREALVRFSVAVPWLPPSHEVRVVGNCPELGNWDADFGLPLADAACPVHTAWLRCPVSYKQKLEYKYILVHKDGADAGIMWEAENREFVLDTADSRVFFLSASNGFRYTGDARYRGAGVYVPLFSLRSAGSVGVGDFADIAPFADFCEASGFRLMQLLPINDTMATNDFHDSYPYRNISVFALHPLYAHLQTLPLPEGEMALIEAAQRRLEACDAVDYTGVMDFKMESLRRIHAHCLALAAEGASVLEGMDAYAQECAYWLPSYCAFKCLADKHGNVDFWTWPEECQNPSEAYIEELYATPDAKFHVWLQWVLDTQMREARSYAESHSVALKGDIPIGVSRASVDCWAFGGLFDLSKSVGAPPDAFSESGQNWGFPTYRWDVMSKDGFKWWKQRFSNMTRYFHCFRVDHILGWFRIWRNPIDACSHNGMRGQFEPAFGLPADTVRRHWGCWDIAKLTEPGMAYYMVDALLGEHKAIVEQHWIEVPSDADEARALDQRWNCVTFRLQKRDGVPVTEKMVQAELETMDMAPERRLSILKAFVNLMNNVVFNRQSPDPESPEYNLLHPRYMHGDTAAGEPCVPMVMEQLDGPLADKVWRHTMDYYSVDWEVNEAIWAQSALSKFHLLRDCKGDTGRRMLVVGEDLGHLSSCVPRIMRDYGVLGLRVQRMPPPNGGDVGHPSKQDTIYPYDTVCTPSTHDGPTVTGWFEAQSGRKVLDKVWADPYFLGNKGLAPAGPKGLDCDSTGRIIDMHMHSKCMFSVALLADYLDTCPHTRRPGAAHPAETINDPSNPDNYWNYRAHLTSEALCADRTLINSIRSRIKASGRLSYVNCD</sequence>
<evidence type="ECO:0000256" key="10">
    <source>
        <dbReference type="ARBA" id="ARBA00031501"/>
    </source>
</evidence>
<evidence type="ECO:0000256" key="5">
    <source>
        <dbReference type="ARBA" id="ARBA00022490"/>
    </source>
</evidence>
<dbReference type="InterPro" id="IPR017853">
    <property type="entry name" value="GH"/>
</dbReference>
<keyword evidence="5" id="KW-0963">Cytoplasm</keyword>
<dbReference type="PANTHER" id="PTHR32518">
    <property type="match status" value="1"/>
</dbReference>
<dbReference type="SUPFAM" id="SSF51445">
    <property type="entry name" value="(Trans)glycosidases"/>
    <property type="match status" value="1"/>
</dbReference>
<dbReference type="PROSITE" id="PS51166">
    <property type="entry name" value="CBM20"/>
    <property type="match status" value="2"/>
</dbReference>
<comment type="caution">
    <text evidence="12">The sequence shown here is derived from an EMBL/GenBank/DDBJ whole genome shotgun (WGS) entry which is preliminary data.</text>
</comment>
<evidence type="ECO:0000256" key="6">
    <source>
        <dbReference type="ARBA" id="ARBA00022676"/>
    </source>
</evidence>
<evidence type="ECO:0000256" key="2">
    <source>
        <dbReference type="ARBA" id="ARBA00004496"/>
    </source>
</evidence>
<reference evidence="12 13" key="1">
    <citation type="journal article" date="2018" name="PLoS ONE">
        <title>The draft genome of Kipferlia bialata reveals reductive genome evolution in fornicate parasites.</title>
        <authorList>
            <person name="Tanifuji G."/>
            <person name="Takabayashi S."/>
            <person name="Kume K."/>
            <person name="Takagi M."/>
            <person name="Nakayama T."/>
            <person name="Kamikawa R."/>
            <person name="Inagaki Y."/>
            <person name="Hashimoto T."/>
        </authorList>
    </citation>
    <scope>NUCLEOTIDE SEQUENCE [LARGE SCALE GENOMIC DNA]</scope>
    <source>
        <strain evidence="12">NY0173</strain>
    </source>
</reference>
<keyword evidence="13" id="KW-1185">Reference proteome</keyword>
<dbReference type="Pfam" id="PF00686">
    <property type="entry name" value="CBM_20"/>
    <property type="match status" value="2"/>
</dbReference>
<comment type="similarity">
    <text evidence="3">Belongs to the disproportionating enzyme family.</text>
</comment>
<dbReference type="InterPro" id="IPR013784">
    <property type="entry name" value="Carb-bd-like_fold"/>
</dbReference>
<dbReference type="GO" id="GO:0004134">
    <property type="term" value="F:4-alpha-glucanotransferase activity"/>
    <property type="evidence" value="ECO:0007669"/>
    <property type="project" value="UniProtKB-EC"/>
</dbReference>
<evidence type="ECO:0000313" key="13">
    <source>
        <dbReference type="Proteomes" id="UP000265618"/>
    </source>
</evidence>
<dbReference type="GO" id="GO:2001070">
    <property type="term" value="F:starch binding"/>
    <property type="evidence" value="ECO:0007669"/>
    <property type="project" value="InterPro"/>
</dbReference>
<dbReference type="GO" id="GO:0005737">
    <property type="term" value="C:cytoplasm"/>
    <property type="evidence" value="ECO:0007669"/>
    <property type="project" value="UniProtKB-SubCell"/>
</dbReference>
<dbReference type="EMBL" id="BDIP01001963">
    <property type="protein sequence ID" value="GIQ85481.1"/>
    <property type="molecule type" value="Genomic_DNA"/>
</dbReference>
<protein>
    <recommendedName>
        <fullName evidence="4">4-alpha-glucanotransferase</fullName>
        <ecNumber evidence="4">2.4.1.25</ecNumber>
    </recommendedName>
    <alternativeName>
        <fullName evidence="9">Amylomaltase</fullName>
    </alternativeName>
    <alternativeName>
        <fullName evidence="10">Disproportionating enzyme</fullName>
    </alternativeName>
</protein>
<dbReference type="EC" id="2.4.1.25" evidence="4"/>
<comment type="catalytic activity">
    <reaction evidence="1">
        <text>Transfers a segment of a (1-&gt;4)-alpha-D-glucan to a new position in an acceptor, which may be glucose or a (1-&gt;4)-alpha-D-glucan.</text>
        <dbReference type="EC" id="2.4.1.25"/>
    </reaction>
</comment>
<dbReference type="Proteomes" id="UP000265618">
    <property type="component" value="Unassembled WGS sequence"/>
</dbReference>
<dbReference type="InterPro" id="IPR013783">
    <property type="entry name" value="Ig-like_fold"/>
</dbReference>
<dbReference type="SMART" id="SM01065">
    <property type="entry name" value="CBM_2"/>
    <property type="match status" value="2"/>
</dbReference>
<evidence type="ECO:0000256" key="8">
    <source>
        <dbReference type="ARBA" id="ARBA00023277"/>
    </source>
</evidence>
<evidence type="ECO:0000256" key="4">
    <source>
        <dbReference type="ARBA" id="ARBA00012560"/>
    </source>
</evidence>
<evidence type="ECO:0000256" key="9">
    <source>
        <dbReference type="ARBA" id="ARBA00031423"/>
    </source>
</evidence>
<keyword evidence="6" id="KW-0328">Glycosyltransferase</keyword>
<accession>A0A9K3GKC5</accession>
<comment type="subcellular location">
    <subcellularLocation>
        <location evidence="2">Cytoplasm</location>
    </subcellularLocation>
</comment>
<dbReference type="Gene3D" id="2.60.40.10">
    <property type="entry name" value="Immunoglobulins"/>
    <property type="match status" value="2"/>
</dbReference>
<evidence type="ECO:0000256" key="3">
    <source>
        <dbReference type="ARBA" id="ARBA00005684"/>
    </source>
</evidence>
<dbReference type="Pfam" id="PF02446">
    <property type="entry name" value="Glyco_hydro_77"/>
    <property type="match status" value="1"/>
</dbReference>
<dbReference type="InterPro" id="IPR002044">
    <property type="entry name" value="CBM20"/>
</dbReference>
<feature type="domain" description="CBM20" evidence="11">
    <location>
        <begin position="177"/>
        <end position="287"/>
    </location>
</feature>